<feature type="region of interest" description="Disordered" evidence="1">
    <location>
        <begin position="337"/>
        <end position="365"/>
    </location>
</feature>
<dbReference type="AlphaFoldDB" id="A0A5N5N5E6"/>
<evidence type="ECO:0000313" key="2">
    <source>
        <dbReference type="EMBL" id="KAB5562674.1"/>
    </source>
</evidence>
<feature type="compositionally biased region" description="Basic residues" evidence="1">
    <location>
        <begin position="301"/>
        <end position="314"/>
    </location>
</feature>
<reference evidence="2 3" key="1">
    <citation type="submission" date="2019-06" db="EMBL/GenBank/DDBJ databases">
        <title>A chromosome-scale genome assembly of the striped catfish, Pangasianodon hypophthalmus.</title>
        <authorList>
            <person name="Wen M."/>
            <person name="Zahm M."/>
            <person name="Roques C."/>
            <person name="Cabau C."/>
            <person name="Klopp C."/>
            <person name="Donnadieu C."/>
            <person name="Jouanno E."/>
            <person name="Avarre J.-C."/>
            <person name="Campet M."/>
            <person name="Ha T.T.T."/>
            <person name="Dugue R."/>
            <person name="Lampietro C."/>
            <person name="Louis A."/>
            <person name="Herpin A."/>
            <person name="Echchiki A."/>
            <person name="Berthelot C."/>
            <person name="Parey E."/>
            <person name="Roest-Crollius H."/>
            <person name="Braasch I."/>
            <person name="Postlethwait J."/>
            <person name="Bobe J."/>
            <person name="Montfort J."/>
            <person name="Bouchez O."/>
            <person name="Begum T."/>
            <person name="Schartl M."/>
            <person name="Guiguen Y."/>
        </authorList>
    </citation>
    <scope>NUCLEOTIDE SEQUENCE [LARGE SCALE GENOMIC DNA]</scope>
    <source>
        <strain evidence="2 3">Indonesia</strain>
        <tissue evidence="2">Blood</tissue>
    </source>
</reference>
<feature type="compositionally biased region" description="Basic and acidic residues" evidence="1">
    <location>
        <begin position="199"/>
        <end position="213"/>
    </location>
</feature>
<organism evidence="2 3">
    <name type="scientific">Pangasianodon hypophthalmus</name>
    <name type="common">Striped catfish</name>
    <name type="synonym">Helicophagus hypophthalmus</name>
    <dbReference type="NCBI Taxonomy" id="310915"/>
    <lineage>
        <taxon>Eukaryota</taxon>
        <taxon>Metazoa</taxon>
        <taxon>Chordata</taxon>
        <taxon>Craniata</taxon>
        <taxon>Vertebrata</taxon>
        <taxon>Euteleostomi</taxon>
        <taxon>Actinopterygii</taxon>
        <taxon>Neopterygii</taxon>
        <taxon>Teleostei</taxon>
        <taxon>Ostariophysi</taxon>
        <taxon>Siluriformes</taxon>
        <taxon>Pangasiidae</taxon>
        <taxon>Pangasianodon</taxon>
    </lineage>
</organism>
<accession>A0A5N5N5E6</accession>
<feature type="region of interest" description="Disordered" evidence="1">
    <location>
        <begin position="197"/>
        <end position="262"/>
    </location>
</feature>
<dbReference type="Proteomes" id="UP000327468">
    <property type="component" value="Chromosome 10"/>
</dbReference>
<dbReference type="EMBL" id="VFJC01000011">
    <property type="protein sequence ID" value="KAB5562674.1"/>
    <property type="molecule type" value="Genomic_DNA"/>
</dbReference>
<feature type="compositionally biased region" description="Low complexity" evidence="1">
    <location>
        <begin position="245"/>
        <end position="254"/>
    </location>
</feature>
<keyword evidence="3" id="KW-1185">Reference proteome</keyword>
<dbReference type="GO" id="GO:0061512">
    <property type="term" value="P:protein localization to cilium"/>
    <property type="evidence" value="ECO:0007669"/>
    <property type="project" value="TreeGrafter"/>
</dbReference>
<evidence type="ECO:0000256" key="1">
    <source>
        <dbReference type="SAM" id="MobiDB-lite"/>
    </source>
</evidence>
<feature type="compositionally biased region" description="Basic and acidic residues" evidence="1">
    <location>
        <begin position="110"/>
        <end position="124"/>
    </location>
</feature>
<proteinExistence type="predicted"/>
<evidence type="ECO:0000313" key="3">
    <source>
        <dbReference type="Proteomes" id="UP000327468"/>
    </source>
</evidence>
<feature type="compositionally biased region" description="Basic residues" evidence="1">
    <location>
        <begin position="72"/>
        <end position="91"/>
    </location>
</feature>
<gene>
    <name evidence="2" type="ORF">PHYPO_G00020600</name>
</gene>
<sequence>MALFPAFGGVSDADNSKNTDQEWLSNLSFSSVDALSLHQRTIHRDAAETHTPCHTHSSEQKPDEDDDEDHTRSKKRRKKEKKTKRKKQKKRSRDDLENSDSDTVYPSDLLNRELEPSQRYEEKSSASLSPAHHQSHNPSGLKSSTSGTLPRLGPQPQHTPNALHTPPSRVCAGSAAVQHHTLNELIVVHGLPLRQRHTTAPEHTTHDSEERMSLSKPRPRRSLEQSPSPLPRPPPSSRRRPLPPRTLLPLTQSSTAGNMEDIIRGTRLAPAGDRLSSSAMTLSRNTLLPPIGTADKEHTHTGHHTRLSQRHRAPSSHAHSAVADEAGSLLAFSRPNTTHTFRSDTPHRRSFTVLDSSGSARPGRASVGTDSLGIGVTGISLGISSSSFLDSFTIHTLDHSPIEDGAEPEGRALPPALLVPVSLQSHSRGGLMTRSNRPGP</sequence>
<comment type="caution">
    <text evidence="2">The sequence shown here is derived from an EMBL/GenBank/DDBJ whole genome shotgun (WGS) entry which is preliminary data.</text>
</comment>
<dbReference type="PANTHER" id="PTHR31997">
    <property type="entry name" value="AGAP003710-PA"/>
    <property type="match status" value="1"/>
</dbReference>
<protein>
    <submittedName>
        <fullName evidence="2">Uncharacterized protein</fullName>
    </submittedName>
</protein>
<feature type="compositionally biased region" description="Polar residues" evidence="1">
    <location>
        <begin position="136"/>
        <end position="148"/>
    </location>
</feature>
<name>A0A5N5N5E6_PANHP</name>
<feature type="region of interest" description="Disordered" evidence="1">
    <location>
        <begin position="40"/>
        <end position="169"/>
    </location>
</feature>
<dbReference type="PANTHER" id="PTHR31997:SF0">
    <property type="entry name" value="PRIMARY CILIUM ASSEMBLY PROTEIN FAM149B1"/>
    <property type="match status" value="1"/>
</dbReference>
<dbReference type="GO" id="GO:0060271">
    <property type="term" value="P:cilium assembly"/>
    <property type="evidence" value="ECO:0007669"/>
    <property type="project" value="TreeGrafter"/>
</dbReference>
<feature type="region of interest" description="Disordered" evidence="1">
    <location>
        <begin position="287"/>
        <end position="322"/>
    </location>
</feature>
<dbReference type="InterPro" id="IPR039630">
    <property type="entry name" value="FAM149"/>
</dbReference>